<keyword evidence="4" id="KW-1185">Reference proteome</keyword>
<sequence length="544" mass="59255">MSLAPSNGVSMSSNNTTTLKNDSEVRGDTADDKGVQAVSQEERRSMEVNQNTSTQNDEWTPVDLHQVTPSVPQDAPRAVPTSVNPTASPSILVDQGSSPASSYKSTLDKVSNTKSVTNDTTSSGIPNIVIFGESGVGKSSVINLITGGPLAKTSNDALGCTFRHDRHEVTLKGTKYCLWDTAGLDEGTEGTVPAAQAESNLKEFFRQMSRSGGISLLIYCIRPARVKKALLRNYEIFYAAICRKKVPLALVVTGLEDQAPSMESWWLENEKVLLRYGMRFDAHACITTLNAKDAAVQERRTQSQQSLRDLIAEYCHSPPWKVDESFISLTLPKVRGLLRSASPPDKKATRTVIICDMAENFGVELVPGITPSWQKCTGTINDQEYKFLRVDKPALQTKSELESIGDLLIFYTAAANDAGVTNEDVVALKNFYSMAGGQSCPLIVVIRGCVSQQGAEICWNDVVTRHSDIKAIPTFLPSAPALQGGPKMDLIAMVERYCLDQVEVKSSRLHKVFKASKNFFVGATGSLFVRSQPADATVETMIKT</sequence>
<evidence type="ECO:0000256" key="1">
    <source>
        <dbReference type="SAM" id="MobiDB-lite"/>
    </source>
</evidence>
<feature type="compositionally biased region" description="Polar residues" evidence="1">
    <location>
        <begin position="47"/>
        <end position="58"/>
    </location>
</feature>
<dbReference type="InterPro" id="IPR027417">
    <property type="entry name" value="P-loop_NTPase"/>
</dbReference>
<feature type="compositionally biased region" description="Basic and acidic residues" evidence="1">
    <location>
        <begin position="21"/>
        <end position="46"/>
    </location>
</feature>
<accession>A0A0C9W5C8</accession>
<feature type="region of interest" description="Disordered" evidence="1">
    <location>
        <begin position="1"/>
        <end position="105"/>
    </location>
</feature>
<evidence type="ECO:0000313" key="4">
    <source>
        <dbReference type="Proteomes" id="UP000053820"/>
    </source>
</evidence>
<evidence type="ECO:0000259" key="2">
    <source>
        <dbReference type="Pfam" id="PF01926"/>
    </source>
</evidence>
<dbReference type="EMBL" id="KN839859">
    <property type="protein sequence ID" value="KIJ61878.1"/>
    <property type="molecule type" value="Genomic_DNA"/>
</dbReference>
<dbReference type="Proteomes" id="UP000053820">
    <property type="component" value="Unassembled WGS sequence"/>
</dbReference>
<feature type="compositionally biased region" description="Polar residues" evidence="1">
    <location>
        <begin position="81"/>
        <end position="105"/>
    </location>
</feature>
<feature type="domain" description="G" evidence="2">
    <location>
        <begin position="128"/>
        <end position="226"/>
    </location>
</feature>
<dbReference type="CDD" id="cd00882">
    <property type="entry name" value="Ras_like_GTPase"/>
    <property type="match status" value="1"/>
</dbReference>
<evidence type="ECO:0000313" key="3">
    <source>
        <dbReference type="EMBL" id="KIJ61878.1"/>
    </source>
</evidence>
<reference evidence="3 4" key="1">
    <citation type="submission" date="2014-04" db="EMBL/GenBank/DDBJ databases">
        <title>Evolutionary Origins and Diversification of the Mycorrhizal Mutualists.</title>
        <authorList>
            <consortium name="DOE Joint Genome Institute"/>
            <consortium name="Mycorrhizal Genomics Consortium"/>
            <person name="Kohler A."/>
            <person name="Kuo A."/>
            <person name="Nagy L.G."/>
            <person name="Floudas D."/>
            <person name="Copeland A."/>
            <person name="Barry K.W."/>
            <person name="Cichocki N."/>
            <person name="Veneault-Fourrey C."/>
            <person name="LaButti K."/>
            <person name="Lindquist E.A."/>
            <person name="Lipzen A."/>
            <person name="Lundell T."/>
            <person name="Morin E."/>
            <person name="Murat C."/>
            <person name="Riley R."/>
            <person name="Ohm R."/>
            <person name="Sun H."/>
            <person name="Tunlid A."/>
            <person name="Henrissat B."/>
            <person name="Grigoriev I.V."/>
            <person name="Hibbett D.S."/>
            <person name="Martin F."/>
        </authorList>
    </citation>
    <scope>NUCLEOTIDE SEQUENCE [LARGE SCALE GENOMIC DNA]</scope>
    <source>
        <strain evidence="3 4">MD-312</strain>
    </source>
</reference>
<protein>
    <recommendedName>
        <fullName evidence="2">G domain-containing protein</fullName>
    </recommendedName>
</protein>
<dbReference type="InterPro" id="IPR006073">
    <property type="entry name" value="GTP-bd"/>
</dbReference>
<organism evidence="3 4">
    <name type="scientific">Hydnomerulius pinastri MD-312</name>
    <dbReference type="NCBI Taxonomy" id="994086"/>
    <lineage>
        <taxon>Eukaryota</taxon>
        <taxon>Fungi</taxon>
        <taxon>Dikarya</taxon>
        <taxon>Basidiomycota</taxon>
        <taxon>Agaricomycotina</taxon>
        <taxon>Agaricomycetes</taxon>
        <taxon>Agaricomycetidae</taxon>
        <taxon>Boletales</taxon>
        <taxon>Boletales incertae sedis</taxon>
        <taxon>Leucogyrophana</taxon>
    </lineage>
</organism>
<feature type="compositionally biased region" description="Polar residues" evidence="1">
    <location>
        <begin position="1"/>
        <end position="20"/>
    </location>
</feature>
<dbReference type="SUPFAM" id="SSF52540">
    <property type="entry name" value="P-loop containing nucleoside triphosphate hydrolases"/>
    <property type="match status" value="1"/>
</dbReference>
<dbReference type="PROSITE" id="PS00675">
    <property type="entry name" value="SIGMA54_INTERACT_1"/>
    <property type="match status" value="1"/>
</dbReference>
<dbReference type="OrthoDB" id="2688253at2759"/>
<dbReference type="AlphaFoldDB" id="A0A0C9W5C8"/>
<dbReference type="HOGENOM" id="CLU_032838_1_0_1"/>
<name>A0A0C9W5C8_9AGAM</name>
<gene>
    <name evidence="3" type="ORF">HYDPIDRAFT_158845</name>
</gene>
<dbReference type="GO" id="GO:0005525">
    <property type="term" value="F:GTP binding"/>
    <property type="evidence" value="ECO:0007669"/>
    <property type="project" value="InterPro"/>
</dbReference>
<dbReference type="InterPro" id="IPR025662">
    <property type="entry name" value="Sigma_54_int_dom_ATP-bd_1"/>
</dbReference>
<dbReference type="Pfam" id="PF01926">
    <property type="entry name" value="MMR_HSR1"/>
    <property type="match status" value="1"/>
</dbReference>
<dbReference type="Gene3D" id="3.40.50.300">
    <property type="entry name" value="P-loop containing nucleotide triphosphate hydrolases"/>
    <property type="match status" value="1"/>
</dbReference>
<proteinExistence type="predicted"/>